<reference evidence="1 2" key="1">
    <citation type="submission" date="2017-08" db="EMBL/GenBank/DDBJ databases">
        <authorList>
            <person name="de Groot N.N."/>
        </authorList>
    </citation>
    <scope>NUCLEOTIDE SEQUENCE [LARGE SCALE GENOMIC DNA]</scope>
    <source>
        <strain evidence="1 2">JC228</strain>
    </source>
</reference>
<accession>A0A285CXK3</accession>
<evidence type="ECO:0000313" key="1">
    <source>
        <dbReference type="EMBL" id="SNX72270.1"/>
    </source>
</evidence>
<dbReference type="EMBL" id="OAOP01000006">
    <property type="protein sequence ID" value="SNX72270.1"/>
    <property type="molecule type" value="Genomic_DNA"/>
</dbReference>
<dbReference type="Proteomes" id="UP000219546">
    <property type="component" value="Unassembled WGS sequence"/>
</dbReference>
<dbReference type="OrthoDB" id="2974363at2"/>
<dbReference type="AlphaFoldDB" id="A0A285CXK3"/>
<protein>
    <submittedName>
        <fullName evidence="1">Uncharacterized protein</fullName>
    </submittedName>
</protein>
<dbReference type="RefSeq" id="WP_097159189.1">
    <property type="nucleotide sequence ID" value="NZ_JBEPMQ010000005.1"/>
</dbReference>
<organism evidence="1 2">
    <name type="scientific">Bacillus oleivorans</name>
    <dbReference type="NCBI Taxonomy" id="1448271"/>
    <lineage>
        <taxon>Bacteria</taxon>
        <taxon>Bacillati</taxon>
        <taxon>Bacillota</taxon>
        <taxon>Bacilli</taxon>
        <taxon>Bacillales</taxon>
        <taxon>Bacillaceae</taxon>
        <taxon>Bacillus</taxon>
    </lineage>
</organism>
<gene>
    <name evidence="1" type="ORF">SAMN05877753_1067</name>
</gene>
<sequence>MQKNYREFTVGELLDLGFDVEVSKHQIKTEEEGKQLAQLFEGTKQSTTEIMKGTFPFRIVKAWKEKFHAKFFVREEMK</sequence>
<proteinExistence type="predicted"/>
<evidence type="ECO:0000313" key="2">
    <source>
        <dbReference type="Proteomes" id="UP000219546"/>
    </source>
</evidence>
<keyword evidence="2" id="KW-1185">Reference proteome</keyword>
<name>A0A285CXK3_9BACI</name>